<dbReference type="RefSeq" id="WP_322776760.1">
    <property type="nucleotide sequence ID" value="NZ_JARJFB010000053.1"/>
</dbReference>
<evidence type="ECO:0000256" key="10">
    <source>
        <dbReference type="ARBA" id="ARBA00023136"/>
    </source>
</evidence>
<dbReference type="CDD" id="cd12833">
    <property type="entry name" value="ZntB-like_1"/>
    <property type="match status" value="1"/>
</dbReference>
<gene>
    <name evidence="12" type="ORF">Megvenef_00831</name>
</gene>
<evidence type="ECO:0000256" key="9">
    <source>
        <dbReference type="ARBA" id="ARBA00023065"/>
    </source>
</evidence>
<proteinExistence type="inferred from homology"/>
<keyword evidence="7" id="KW-0862">Zinc</keyword>
<evidence type="ECO:0000256" key="2">
    <source>
        <dbReference type="ARBA" id="ARBA00009765"/>
    </source>
</evidence>
<evidence type="ECO:0000256" key="5">
    <source>
        <dbReference type="ARBA" id="ARBA00022519"/>
    </source>
</evidence>
<comment type="caution">
    <text evidence="12">The sequence shown here is derived from an EMBL/GenBank/DDBJ whole genome shotgun (WGS) entry which is preliminary data.</text>
</comment>
<evidence type="ECO:0000256" key="11">
    <source>
        <dbReference type="SAM" id="Phobius"/>
    </source>
</evidence>
<evidence type="ECO:0000256" key="6">
    <source>
        <dbReference type="ARBA" id="ARBA00022692"/>
    </source>
</evidence>
<feature type="transmembrane region" description="Helical" evidence="11">
    <location>
        <begin position="271"/>
        <end position="292"/>
    </location>
</feature>
<reference evidence="12 13" key="1">
    <citation type="submission" date="2023-03" db="EMBL/GenBank/DDBJ databases">
        <title>Host association and intracellularity evolved multiple times independently in the Rickettsiales.</title>
        <authorList>
            <person name="Castelli M."/>
            <person name="Nardi T."/>
            <person name="Gammuto L."/>
            <person name="Bellinzona G."/>
            <person name="Sabaneyeva E."/>
            <person name="Potekhin A."/>
            <person name="Serra V."/>
            <person name="Petroni G."/>
            <person name="Sassera D."/>
        </authorList>
    </citation>
    <scope>NUCLEOTIDE SEQUENCE [LARGE SCALE GENOMIC DNA]</scope>
    <source>
        <strain evidence="12 13">Sr 2-6</strain>
    </source>
</reference>
<dbReference type="Proteomes" id="UP001291687">
    <property type="component" value="Unassembled WGS sequence"/>
</dbReference>
<dbReference type="InterPro" id="IPR045863">
    <property type="entry name" value="CorA_TM1_TM2"/>
</dbReference>
<dbReference type="InterPro" id="IPR002523">
    <property type="entry name" value="MgTranspt_CorA/ZnTranspt_ZntB"/>
</dbReference>
<evidence type="ECO:0000313" key="12">
    <source>
        <dbReference type="EMBL" id="MEA0970862.1"/>
    </source>
</evidence>
<evidence type="ECO:0000256" key="7">
    <source>
        <dbReference type="ARBA" id="ARBA00022833"/>
    </source>
</evidence>
<dbReference type="Pfam" id="PF01544">
    <property type="entry name" value="CorA"/>
    <property type="match status" value="1"/>
</dbReference>
<keyword evidence="3" id="KW-0813">Transport</keyword>
<protein>
    <submittedName>
        <fullName evidence="12">Zinc transporter ZntB</fullName>
    </submittedName>
</protein>
<evidence type="ECO:0000256" key="3">
    <source>
        <dbReference type="ARBA" id="ARBA00022448"/>
    </source>
</evidence>
<dbReference type="InterPro" id="IPR045861">
    <property type="entry name" value="CorA_cytoplasmic_dom"/>
</dbReference>
<evidence type="ECO:0000313" key="13">
    <source>
        <dbReference type="Proteomes" id="UP001291687"/>
    </source>
</evidence>
<keyword evidence="4" id="KW-1003">Cell membrane</keyword>
<keyword evidence="8 11" id="KW-1133">Transmembrane helix</keyword>
<feature type="transmembrane region" description="Helical" evidence="11">
    <location>
        <begin position="304"/>
        <end position="322"/>
    </location>
</feature>
<sequence>MTRKLSWLIESLHVNEEGVVYDRDDLPVELYNKTSGGYGWIHLDGTSSDAKSWLKNSSGIDEIWVDALLATETRPRLVKIDDNTIFINLRGINSFNKEEPEDMISIRLYVTKQQIISVKLRNLKAVTKLKMDFESSRAPKTTFEFLLTLIEHINEEIESTIADIYEAIDDLEEMVLIEHDKDFRQNVIDVRRQVIIFRRYFFPNLDTLQQLAAIEGFLESGADNASNLSESCHKMTRFIEEIVSIRERAQVIHEELNNHLTERLSASTNKLSAIASIFLPMSFVTGLFGVNLAGIPGAASDKSFPIFAGTICAILIIQFVILKWKKWF</sequence>
<name>A0ABU5NCH2_9RICK</name>
<dbReference type="SUPFAM" id="SSF143865">
    <property type="entry name" value="CorA soluble domain-like"/>
    <property type="match status" value="1"/>
</dbReference>
<evidence type="ECO:0000256" key="4">
    <source>
        <dbReference type="ARBA" id="ARBA00022475"/>
    </source>
</evidence>
<keyword evidence="6 11" id="KW-0812">Transmembrane</keyword>
<dbReference type="SUPFAM" id="SSF144083">
    <property type="entry name" value="Magnesium transport protein CorA, transmembrane region"/>
    <property type="match status" value="1"/>
</dbReference>
<organism evidence="12 13">
    <name type="scientific">Candidatus Megaera venefica</name>
    <dbReference type="NCBI Taxonomy" id="2055910"/>
    <lineage>
        <taxon>Bacteria</taxon>
        <taxon>Pseudomonadati</taxon>
        <taxon>Pseudomonadota</taxon>
        <taxon>Alphaproteobacteria</taxon>
        <taxon>Rickettsiales</taxon>
        <taxon>Rickettsiaceae</taxon>
        <taxon>Candidatus Megaera</taxon>
    </lineage>
</organism>
<keyword evidence="5" id="KW-0997">Cell inner membrane</keyword>
<evidence type="ECO:0000256" key="1">
    <source>
        <dbReference type="ARBA" id="ARBA00004651"/>
    </source>
</evidence>
<evidence type="ECO:0000256" key="8">
    <source>
        <dbReference type="ARBA" id="ARBA00022989"/>
    </source>
</evidence>
<keyword evidence="10 11" id="KW-0472">Membrane</keyword>
<keyword evidence="9" id="KW-0406">Ion transport</keyword>
<dbReference type="EMBL" id="JARJFB010000053">
    <property type="protein sequence ID" value="MEA0970862.1"/>
    <property type="molecule type" value="Genomic_DNA"/>
</dbReference>
<comment type="similarity">
    <text evidence="2">Belongs to the CorA metal ion transporter (MIT) (TC 1.A.35) family.</text>
</comment>
<accession>A0ABU5NCH2</accession>
<dbReference type="PANTHER" id="PTHR46494:SF3">
    <property type="entry name" value="ZINC TRANSPORT PROTEIN ZNTB"/>
    <property type="match status" value="1"/>
</dbReference>
<dbReference type="Gene3D" id="1.20.58.340">
    <property type="entry name" value="Magnesium transport protein CorA, transmembrane region"/>
    <property type="match status" value="2"/>
</dbReference>
<comment type="subcellular location">
    <subcellularLocation>
        <location evidence="1">Cell membrane</location>
        <topology evidence="1">Multi-pass membrane protein</topology>
    </subcellularLocation>
</comment>
<keyword evidence="13" id="KW-1185">Reference proteome</keyword>
<dbReference type="Gene3D" id="3.30.460.20">
    <property type="entry name" value="CorA soluble domain-like"/>
    <property type="match status" value="1"/>
</dbReference>
<dbReference type="PANTHER" id="PTHR46494">
    <property type="entry name" value="CORA FAMILY METAL ION TRANSPORTER (EUROFUNG)"/>
    <property type="match status" value="1"/>
</dbReference>